<organism evidence="5 6">
    <name type="scientific">Paracoccus alkanivorans</name>
    <dbReference type="NCBI Taxonomy" id="2116655"/>
    <lineage>
        <taxon>Bacteria</taxon>
        <taxon>Pseudomonadati</taxon>
        <taxon>Pseudomonadota</taxon>
        <taxon>Alphaproteobacteria</taxon>
        <taxon>Rhodobacterales</taxon>
        <taxon>Paracoccaceae</taxon>
        <taxon>Paracoccus</taxon>
    </lineage>
</organism>
<dbReference type="OrthoDB" id="9788098at2"/>
<evidence type="ECO:0000313" key="6">
    <source>
        <dbReference type="Proteomes" id="UP000273516"/>
    </source>
</evidence>
<dbReference type="PANTHER" id="PTHR43537:SF5">
    <property type="entry name" value="UXU OPERON TRANSCRIPTIONAL REGULATOR"/>
    <property type="match status" value="1"/>
</dbReference>
<comment type="caution">
    <text evidence="5">The sequence shown here is derived from an EMBL/GenBank/DDBJ whole genome shotgun (WGS) entry which is preliminary data.</text>
</comment>
<dbReference type="CDD" id="cd07377">
    <property type="entry name" value="WHTH_GntR"/>
    <property type="match status" value="1"/>
</dbReference>
<dbReference type="SMART" id="SM00895">
    <property type="entry name" value="FCD"/>
    <property type="match status" value="1"/>
</dbReference>
<reference evidence="5 6" key="1">
    <citation type="submission" date="2018-07" db="EMBL/GenBank/DDBJ databases">
        <authorList>
            <person name="Zhang Y."/>
            <person name="Wang L."/>
            <person name="Ma S."/>
        </authorList>
    </citation>
    <scope>NUCLEOTIDE SEQUENCE [LARGE SCALE GENOMIC DNA]</scope>
    <source>
        <strain evidence="5 6">4-2</strain>
    </source>
</reference>
<dbReference type="SUPFAM" id="SSF46785">
    <property type="entry name" value="Winged helix' DNA-binding domain"/>
    <property type="match status" value="1"/>
</dbReference>
<dbReference type="GO" id="GO:0003700">
    <property type="term" value="F:DNA-binding transcription factor activity"/>
    <property type="evidence" value="ECO:0007669"/>
    <property type="project" value="InterPro"/>
</dbReference>
<keyword evidence="2" id="KW-0238">DNA-binding</keyword>
<proteinExistence type="predicted"/>
<sequence length="239" mass="27062">MEVWHKWRWRGNAVDHINIVTSGNSTAQQVYDWLHGRILRGELEPGARLSETEIAGQAGVSRQPVREAFIRLTATGLTEVRPQRGTFIGRISINAVLSARLIREAVESDLIRMVSANLDYELLARLDRQLAAQREASERQDVEAFITLDDQFHHSLAVAAGHGDVWDVLEGLKSQMNRLRHITARIFDHQKLIEQHGAIVQALREGDADGAEQAMRLHLREVLNDLPEIARSKPEFFTK</sequence>
<dbReference type="InterPro" id="IPR011711">
    <property type="entry name" value="GntR_C"/>
</dbReference>
<dbReference type="Proteomes" id="UP000273516">
    <property type="component" value="Unassembled WGS sequence"/>
</dbReference>
<dbReference type="PANTHER" id="PTHR43537">
    <property type="entry name" value="TRANSCRIPTIONAL REGULATOR, GNTR FAMILY"/>
    <property type="match status" value="1"/>
</dbReference>
<dbReference type="Pfam" id="PF07729">
    <property type="entry name" value="FCD"/>
    <property type="match status" value="1"/>
</dbReference>
<dbReference type="AlphaFoldDB" id="A0A3M0MHA6"/>
<keyword evidence="3" id="KW-0804">Transcription</keyword>
<gene>
    <name evidence="5" type="ORF">C9E81_07400</name>
</gene>
<dbReference type="PROSITE" id="PS50949">
    <property type="entry name" value="HTH_GNTR"/>
    <property type="match status" value="1"/>
</dbReference>
<dbReference type="Pfam" id="PF00392">
    <property type="entry name" value="GntR"/>
    <property type="match status" value="1"/>
</dbReference>
<dbReference type="InterPro" id="IPR036390">
    <property type="entry name" value="WH_DNA-bd_sf"/>
</dbReference>
<dbReference type="SUPFAM" id="SSF48008">
    <property type="entry name" value="GntR ligand-binding domain-like"/>
    <property type="match status" value="1"/>
</dbReference>
<evidence type="ECO:0000256" key="2">
    <source>
        <dbReference type="ARBA" id="ARBA00023125"/>
    </source>
</evidence>
<evidence type="ECO:0000256" key="1">
    <source>
        <dbReference type="ARBA" id="ARBA00023015"/>
    </source>
</evidence>
<dbReference type="InterPro" id="IPR008920">
    <property type="entry name" value="TF_FadR/GntR_C"/>
</dbReference>
<dbReference type="InterPro" id="IPR036388">
    <property type="entry name" value="WH-like_DNA-bd_sf"/>
</dbReference>
<dbReference type="InterPro" id="IPR000524">
    <property type="entry name" value="Tscrpt_reg_HTH_GntR"/>
</dbReference>
<dbReference type="GO" id="GO:0003677">
    <property type="term" value="F:DNA binding"/>
    <property type="evidence" value="ECO:0007669"/>
    <property type="project" value="UniProtKB-KW"/>
</dbReference>
<evidence type="ECO:0000313" key="5">
    <source>
        <dbReference type="EMBL" id="RMC36473.1"/>
    </source>
</evidence>
<keyword evidence="1" id="KW-0805">Transcription regulation</keyword>
<feature type="domain" description="HTH gntR-type" evidence="4">
    <location>
        <begin position="24"/>
        <end position="91"/>
    </location>
</feature>
<evidence type="ECO:0000256" key="3">
    <source>
        <dbReference type="ARBA" id="ARBA00023163"/>
    </source>
</evidence>
<protein>
    <submittedName>
        <fullName evidence="5">GntR family transcriptional regulator</fullName>
    </submittedName>
</protein>
<dbReference type="SMART" id="SM00345">
    <property type="entry name" value="HTH_GNTR"/>
    <property type="match status" value="1"/>
</dbReference>
<keyword evidence="6" id="KW-1185">Reference proteome</keyword>
<name>A0A3M0MHA6_9RHOB</name>
<accession>A0A3M0MHA6</accession>
<dbReference type="EMBL" id="QOKZ01000002">
    <property type="protein sequence ID" value="RMC36473.1"/>
    <property type="molecule type" value="Genomic_DNA"/>
</dbReference>
<dbReference type="Gene3D" id="1.10.10.10">
    <property type="entry name" value="Winged helix-like DNA-binding domain superfamily/Winged helix DNA-binding domain"/>
    <property type="match status" value="1"/>
</dbReference>
<evidence type="ECO:0000259" key="4">
    <source>
        <dbReference type="PROSITE" id="PS50949"/>
    </source>
</evidence>
<dbReference type="Gene3D" id="1.20.120.530">
    <property type="entry name" value="GntR ligand-binding domain-like"/>
    <property type="match status" value="1"/>
</dbReference>